<dbReference type="RefSeq" id="WP_067855205.1">
    <property type="nucleotide sequence ID" value="NZ_CP011502.1"/>
</dbReference>
<dbReference type="InterPro" id="IPR017517">
    <property type="entry name" value="Maleyloyr_isom"/>
</dbReference>
<dbReference type="OrthoDB" id="5178565at2"/>
<dbReference type="EMBL" id="CP011502">
    <property type="protein sequence ID" value="ALX04012.1"/>
    <property type="molecule type" value="Genomic_DNA"/>
</dbReference>
<dbReference type="PATRIC" id="fig|2041.4.peg.941"/>
<dbReference type="KEGG" id="aer:AERYTH_04510"/>
<dbReference type="STRING" id="2041.AERYTH_04510"/>
<name>A0A0U4CMT1_9ACTN</name>
<organism evidence="2 3">
    <name type="scientific">Aeromicrobium erythreum</name>
    <dbReference type="NCBI Taxonomy" id="2041"/>
    <lineage>
        <taxon>Bacteria</taxon>
        <taxon>Bacillati</taxon>
        <taxon>Actinomycetota</taxon>
        <taxon>Actinomycetes</taxon>
        <taxon>Propionibacteriales</taxon>
        <taxon>Nocardioidaceae</taxon>
        <taxon>Aeromicrobium</taxon>
    </lineage>
</organism>
<sequence>MAAKPNVTDLAVAERADLHALVTSLSPEEWHRPSLCEGWTVRDVVVHVVSYDELGWSGLPGAFLRGGLRVDAVNQHVLERYADLTVPEVVGLVARSSRPRGLTSGFGGAIALTDGLIHQQDVRRATGRVRTIPEDRLTVALDFALRAPTLPARGHARGLRLVTTDLSWERGDGREVRGPGEALLMAVAGRSQALGELEGDGVATLARRLGAVS</sequence>
<accession>A0A0U4CMT1</accession>
<dbReference type="Proteomes" id="UP000067689">
    <property type="component" value="Chromosome"/>
</dbReference>
<evidence type="ECO:0000313" key="3">
    <source>
        <dbReference type="Proteomes" id="UP000067689"/>
    </source>
</evidence>
<dbReference type="GO" id="GO:0046872">
    <property type="term" value="F:metal ion binding"/>
    <property type="evidence" value="ECO:0007669"/>
    <property type="project" value="InterPro"/>
</dbReference>
<evidence type="ECO:0000259" key="1">
    <source>
        <dbReference type="Pfam" id="PF11716"/>
    </source>
</evidence>
<keyword evidence="3" id="KW-1185">Reference proteome</keyword>
<feature type="domain" description="Mycothiol-dependent maleylpyruvate isomerase metal-binding" evidence="1">
    <location>
        <begin position="13"/>
        <end position="129"/>
    </location>
</feature>
<dbReference type="SUPFAM" id="SSF109854">
    <property type="entry name" value="DinB/YfiT-like putative metalloenzymes"/>
    <property type="match status" value="1"/>
</dbReference>
<dbReference type="InterPro" id="IPR034660">
    <property type="entry name" value="DinB/YfiT-like"/>
</dbReference>
<dbReference type="AlphaFoldDB" id="A0A0U4CMT1"/>
<dbReference type="Pfam" id="PF11716">
    <property type="entry name" value="MDMPI_N"/>
    <property type="match status" value="1"/>
</dbReference>
<protein>
    <recommendedName>
        <fullName evidence="1">Mycothiol-dependent maleylpyruvate isomerase metal-binding domain-containing protein</fullName>
    </recommendedName>
</protein>
<gene>
    <name evidence="2" type="ORF">AERYTH_04510</name>
</gene>
<dbReference type="Gene3D" id="1.20.120.450">
    <property type="entry name" value="dinb family like domain"/>
    <property type="match status" value="1"/>
</dbReference>
<evidence type="ECO:0000313" key="2">
    <source>
        <dbReference type="EMBL" id="ALX04012.1"/>
    </source>
</evidence>
<dbReference type="InterPro" id="IPR024344">
    <property type="entry name" value="MDMPI_metal-binding"/>
</dbReference>
<proteinExistence type="predicted"/>
<reference evidence="2 3" key="1">
    <citation type="journal article" date="1991" name="Int. J. Syst. Bacteriol.">
        <title>Description of the erythromycin-producing bacterium Arthrobacter sp. strain NRRL B-3381 as Aeromicrobium erythreum gen. nov., sp. nov.</title>
        <authorList>
            <person name="Miller E.S."/>
            <person name="Woese C.R."/>
            <person name="Brenner S."/>
        </authorList>
    </citation>
    <scope>NUCLEOTIDE SEQUENCE [LARGE SCALE GENOMIC DNA]</scope>
    <source>
        <strain evidence="2 3">AR18</strain>
    </source>
</reference>
<dbReference type="NCBIfam" id="TIGR03083">
    <property type="entry name" value="maleylpyruvate isomerase family mycothiol-dependent enzyme"/>
    <property type="match status" value="1"/>
</dbReference>